<dbReference type="Pfam" id="PF02949">
    <property type="entry name" value="7tm_6"/>
    <property type="match status" value="1"/>
</dbReference>
<keyword evidence="3" id="KW-0716">Sensory transduction</keyword>
<evidence type="ECO:0000313" key="11">
    <source>
        <dbReference type="Proteomes" id="UP000504615"/>
    </source>
</evidence>
<evidence type="ECO:0000313" key="12">
    <source>
        <dbReference type="RefSeq" id="XP_025073195.1"/>
    </source>
</evidence>
<dbReference type="PANTHER" id="PTHR21137:SF35">
    <property type="entry name" value="ODORANT RECEPTOR 19A-RELATED"/>
    <property type="match status" value="1"/>
</dbReference>
<dbReference type="Proteomes" id="UP000504615">
    <property type="component" value="Unplaced"/>
</dbReference>
<evidence type="ECO:0000256" key="5">
    <source>
        <dbReference type="ARBA" id="ARBA00022725"/>
    </source>
</evidence>
<keyword evidence="9" id="KW-0807">Transducer</keyword>
<keyword evidence="2" id="KW-1003">Cell membrane</keyword>
<feature type="transmembrane region" description="Helical" evidence="10">
    <location>
        <begin position="162"/>
        <end position="186"/>
    </location>
</feature>
<keyword evidence="6 10" id="KW-1133">Transmembrane helix</keyword>
<keyword evidence="7 10" id="KW-0472">Membrane</keyword>
<evidence type="ECO:0000256" key="1">
    <source>
        <dbReference type="ARBA" id="ARBA00004651"/>
    </source>
</evidence>
<dbReference type="GO" id="GO:0005549">
    <property type="term" value="F:odorant binding"/>
    <property type="evidence" value="ECO:0007669"/>
    <property type="project" value="InterPro"/>
</dbReference>
<organism evidence="11 12">
    <name type="scientific">Pogonomyrmex barbatus</name>
    <name type="common">red harvester ant</name>
    <dbReference type="NCBI Taxonomy" id="144034"/>
    <lineage>
        <taxon>Eukaryota</taxon>
        <taxon>Metazoa</taxon>
        <taxon>Ecdysozoa</taxon>
        <taxon>Arthropoda</taxon>
        <taxon>Hexapoda</taxon>
        <taxon>Insecta</taxon>
        <taxon>Pterygota</taxon>
        <taxon>Neoptera</taxon>
        <taxon>Endopterygota</taxon>
        <taxon>Hymenoptera</taxon>
        <taxon>Apocrita</taxon>
        <taxon>Aculeata</taxon>
        <taxon>Formicoidea</taxon>
        <taxon>Formicidae</taxon>
        <taxon>Myrmicinae</taxon>
        <taxon>Pogonomyrmex</taxon>
    </lineage>
</organism>
<dbReference type="PANTHER" id="PTHR21137">
    <property type="entry name" value="ODORANT RECEPTOR"/>
    <property type="match status" value="1"/>
</dbReference>
<evidence type="ECO:0000256" key="6">
    <source>
        <dbReference type="ARBA" id="ARBA00022989"/>
    </source>
</evidence>
<keyword evidence="5" id="KW-0552">Olfaction</keyword>
<proteinExistence type="predicted"/>
<name>A0A8N1S340_9HYME</name>
<evidence type="ECO:0000256" key="7">
    <source>
        <dbReference type="ARBA" id="ARBA00023136"/>
    </source>
</evidence>
<gene>
    <name evidence="12" type="primary">LOC112552356</name>
</gene>
<feature type="transmembrane region" description="Helical" evidence="10">
    <location>
        <begin position="85"/>
        <end position="105"/>
    </location>
</feature>
<sequence length="292" mass="33176">MAKDWKDCAKSDIEMRQAVNKAKISDRVANTVVIYQTVAVTLYGIGIVFGDVDVTQSNLPHIVKMEFPFQITTQRMYRSIVTIELIYIIMTGWCSALVNVLILTLSLHVGGQIDIVCCWLAKLMPKPNMKENEFVAATISKIIQKHQKIIYFSQQIENMYSFIALILFLGNTIMICFLAFLFVTALDQPDTTDKIFRSLPFYGVTNIEAFIFVVRGCSLFSPLQSKALELAAYNSAWYDLEPKFGRMLLFVILRSQKRMTLTVGKMIDLSLQCYARIMNSSGSYLTMLLAMQ</sequence>
<dbReference type="InterPro" id="IPR004117">
    <property type="entry name" value="7tm6_olfct_rcpt"/>
</dbReference>
<accession>A0A8N1S340</accession>
<dbReference type="GO" id="GO:0007165">
    <property type="term" value="P:signal transduction"/>
    <property type="evidence" value="ECO:0007669"/>
    <property type="project" value="UniProtKB-KW"/>
</dbReference>
<evidence type="ECO:0000256" key="4">
    <source>
        <dbReference type="ARBA" id="ARBA00022692"/>
    </source>
</evidence>
<evidence type="ECO:0000256" key="2">
    <source>
        <dbReference type="ARBA" id="ARBA00022475"/>
    </source>
</evidence>
<protein>
    <submittedName>
        <fullName evidence="12">Odorant receptor 13a-like</fullName>
    </submittedName>
</protein>
<evidence type="ECO:0000256" key="3">
    <source>
        <dbReference type="ARBA" id="ARBA00022606"/>
    </source>
</evidence>
<dbReference type="GeneID" id="112552356"/>
<keyword evidence="4 10" id="KW-0812">Transmembrane</keyword>
<keyword evidence="11" id="KW-1185">Reference proteome</keyword>
<evidence type="ECO:0000256" key="10">
    <source>
        <dbReference type="SAM" id="Phobius"/>
    </source>
</evidence>
<comment type="subcellular location">
    <subcellularLocation>
        <location evidence="1">Cell membrane</location>
        <topology evidence="1">Multi-pass membrane protein</topology>
    </subcellularLocation>
</comment>
<dbReference type="OrthoDB" id="6765072at2759"/>
<dbReference type="RefSeq" id="XP_025073195.1">
    <property type="nucleotide sequence ID" value="XM_025217410.1"/>
</dbReference>
<reference evidence="12" key="1">
    <citation type="submission" date="2025-08" db="UniProtKB">
        <authorList>
            <consortium name="RefSeq"/>
        </authorList>
    </citation>
    <scope>IDENTIFICATION</scope>
</reference>
<dbReference type="GO" id="GO:0004984">
    <property type="term" value="F:olfactory receptor activity"/>
    <property type="evidence" value="ECO:0007669"/>
    <property type="project" value="InterPro"/>
</dbReference>
<evidence type="ECO:0000256" key="8">
    <source>
        <dbReference type="ARBA" id="ARBA00023170"/>
    </source>
</evidence>
<evidence type="ECO:0000256" key="9">
    <source>
        <dbReference type="ARBA" id="ARBA00023224"/>
    </source>
</evidence>
<dbReference type="AlphaFoldDB" id="A0A8N1S340"/>
<keyword evidence="8" id="KW-0675">Receptor</keyword>
<dbReference type="GO" id="GO:0005886">
    <property type="term" value="C:plasma membrane"/>
    <property type="evidence" value="ECO:0007669"/>
    <property type="project" value="UniProtKB-SubCell"/>
</dbReference>